<gene>
    <name evidence="1" type="ORF">DPMN_151329</name>
</gene>
<proteinExistence type="predicted"/>
<dbReference type="Proteomes" id="UP000828390">
    <property type="component" value="Unassembled WGS sequence"/>
</dbReference>
<name>A0A9D4FI80_DREPO</name>
<protein>
    <submittedName>
        <fullName evidence="1">Uncharacterized protein</fullName>
    </submittedName>
</protein>
<evidence type="ECO:0000313" key="2">
    <source>
        <dbReference type="Proteomes" id="UP000828390"/>
    </source>
</evidence>
<dbReference type="EMBL" id="JAIWYP010000007">
    <property type="protein sequence ID" value="KAH3797743.1"/>
    <property type="molecule type" value="Genomic_DNA"/>
</dbReference>
<comment type="caution">
    <text evidence="1">The sequence shown here is derived from an EMBL/GenBank/DDBJ whole genome shotgun (WGS) entry which is preliminary data.</text>
</comment>
<reference evidence="1" key="2">
    <citation type="submission" date="2020-11" db="EMBL/GenBank/DDBJ databases">
        <authorList>
            <person name="McCartney M.A."/>
            <person name="Auch B."/>
            <person name="Kono T."/>
            <person name="Mallez S."/>
            <person name="Becker A."/>
            <person name="Gohl D.M."/>
            <person name="Silverstein K.A.T."/>
            <person name="Koren S."/>
            <person name="Bechman K.B."/>
            <person name="Herman A."/>
            <person name="Abrahante J.E."/>
            <person name="Garbe J."/>
        </authorList>
    </citation>
    <scope>NUCLEOTIDE SEQUENCE</scope>
    <source>
        <strain evidence="1">Duluth1</strain>
        <tissue evidence="1">Whole animal</tissue>
    </source>
</reference>
<dbReference type="AlphaFoldDB" id="A0A9D4FI80"/>
<sequence>MNVTTAKKSRDAHLGQLTKLYKELEIQMLSPENTIRVRELFGRLCDKYEEFKTAYFQYFVLCEDPETKVALQKSFESCKTNFVELKERYSQWTPVEVDSISNAASSTSRLRNAIVKRLIEEQKLKTLKEHQSL</sequence>
<reference evidence="1" key="1">
    <citation type="journal article" date="2019" name="bioRxiv">
        <title>The Genome of the Zebra Mussel, Dreissena polymorpha: A Resource for Invasive Species Research.</title>
        <authorList>
            <person name="McCartney M.A."/>
            <person name="Auch B."/>
            <person name="Kono T."/>
            <person name="Mallez S."/>
            <person name="Zhang Y."/>
            <person name="Obille A."/>
            <person name="Becker A."/>
            <person name="Abrahante J.E."/>
            <person name="Garbe J."/>
            <person name="Badalamenti J.P."/>
            <person name="Herman A."/>
            <person name="Mangelson H."/>
            <person name="Liachko I."/>
            <person name="Sullivan S."/>
            <person name="Sone E.D."/>
            <person name="Koren S."/>
            <person name="Silverstein K.A.T."/>
            <person name="Beckman K.B."/>
            <person name="Gohl D.M."/>
        </authorList>
    </citation>
    <scope>NUCLEOTIDE SEQUENCE</scope>
    <source>
        <strain evidence="1">Duluth1</strain>
        <tissue evidence="1">Whole animal</tissue>
    </source>
</reference>
<keyword evidence="2" id="KW-1185">Reference proteome</keyword>
<evidence type="ECO:0000313" key="1">
    <source>
        <dbReference type="EMBL" id="KAH3797743.1"/>
    </source>
</evidence>
<accession>A0A9D4FI80</accession>
<organism evidence="1 2">
    <name type="scientific">Dreissena polymorpha</name>
    <name type="common">Zebra mussel</name>
    <name type="synonym">Mytilus polymorpha</name>
    <dbReference type="NCBI Taxonomy" id="45954"/>
    <lineage>
        <taxon>Eukaryota</taxon>
        <taxon>Metazoa</taxon>
        <taxon>Spiralia</taxon>
        <taxon>Lophotrochozoa</taxon>
        <taxon>Mollusca</taxon>
        <taxon>Bivalvia</taxon>
        <taxon>Autobranchia</taxon>
        <taxon>Heteroconchia</taxon>
        <taxon>Euheterodonta</taxon>
        <taxon>Imparidentia</taxon>
        <taxon>Neoheterodontei</taxon>
        <taxon>Myida</taxon>
        <taxon>Dreissenoidea</taxon>
        <taxon>Dreissenidae</taxon>
        <taxon>Dreissena</taxon>
    </lineage>
</organism>